<evidence type="ECO:0000256" key="12">
    <source>
        <dbReference type="ARBA" id="ARBA00023012"/>
    </source>
</evidence>
<dbReference type="GO" id="GO:0005737">
    <property type="term" value="C:cytoplasm"/>
    <property type="evidence" value="ECO:0007669"/>
    <property type="project" value="UniProtKB-SubCell"/>
</dbReference>
<keyword evidence="13" id="KW-0411">Iron-sulfur</keyword>
<dbReference type="Pfam" id="PF07494">
    <property type="entry name" value="Reg_prop"/>
    <property type="match status" value="3"/>
</dbReference>
<keyword evidence="10" id="KW-0418">Kinase</keyword>
<dbReference type="EMBL" id="JADKCH010000002">
    <property type="protein sequence ID" value="MBK8571862.1"/>
    <property type="molecule type" value="Genomic_DNA"/>
</dbReference>
<dbReference type="InterPro" id="IPR013783">
    <property type="entry name" value="Ig-like_fold"/>
</dbReference>
<keyword evidence="12" id="KW-0902">Two-component regulatory system</keyword>
<dbReference type="CDD" id="cd16917">
    <property type="entry name" value="HATPase_UhpB-NarQ-NarX-like"/>
    <property type="match status" value="1"/>
</dbReference>
<evidence type="ECO:0000256" key="13">
    <source>
        <dbReference type="ARBA" id="ARBA00023014"/>
    </source>
</evidence>
<evidence type="ECO:0000313" key="19">
    <source>
        <dbReference type="Proteomes" id="UP000709959"/>
    </source>
</evidence>
<evidence type="ECO:0000256" key="1">
    <source>
        <dbReference type="ARBA" id="ARBA00000085"/>
    </source>
</evidence>
<dbReference type="Pfam" id="PF02518">
    <property type="entry name" value="HATPase_c"/>
    <property type="match status" value="1"/>
</dbReference>
<evidence type="ECO:0000256" key="7">
    <source>
        <dbReference type="ARBA" id="ARBA00022490"/>
    </source>
</evidence>
<dbReference type="PROSITE" id="PS50109">
    <property type="entry name" value="HIS_KIN"/>
    <property type="match status" value="1"/>
</dbReference>
<dbReference type="AlphaFoldDB" id="A0A936F2D1"/>
<evidence type="ECO:0000256" key="15">
    <source>
        <dbReference type="ARBA" id="ARBA00030800"/>
    </source>
</evidence>
<dbReference type="Pfam" id="PF07495">
    <property type="entry name" value="Y_Y_Y"/>
    <property type="match status" value="1"/>
</dbReference>
<keyword evidence="11" id="KW-0408">Iron</keyword>
<name>A0A936F2D1_9BACT</name>
<dbReference type="PANTHER" id="PTHR24421">
    <property type="entry name" value="NITRATE/NITRITE SENSOR PROTEIN NARX-RELATED"/>
    <property type="match status" value="1"/>
</dbReference>
<evidence type="ECO:0000256" key="11">
    <source>
        <dbReference type="ARBA" id="ARBA00023004"/>
    </source>
</evidence>
<keyword evidence="7" id="KW-0963">Cytoplasm</keyword>
<comment type="catalytic activity">
    <reaction evidence="1">
        <text>ATP + protein L-histidine = ADP + protein N-phospho-L-histidine.</text>
        <dbReference type="EC" id="2.7.13.3"/>
    </reaction>
</comment>
<dbReference type="PRINTS" id="PR00344">
    <property type="entry name" value="BCTRLSENSOR"/>
</dbReference>
<evidence type="ECO:0000259" key="17">
    <source>
        <dbReference type="PROSITE" id="PS50109"/>
    </source>
</evidence>
<keyword evidence="9" id="KW-0479">Metal-binding</keyword>
<evidence type="ECO:0000256" key="4">
    <source>
        <dbReference type="ARBA" id="ARBA00012438"/>
    </source>
</evidence>
<feature type="transmembrane region" description="Helical" evidence="16">
    <location>
        <begin position="734"/>
        <end position="751"/>
    </location>
</feature>
<dbReference type="InterPro" id="IPR011123">
    <property type="entry name" value="Y_Y_Y"/>
</dbReference>
<sequence>MALPWVWLSVTAFALDPARPLSSHAQRTWRSEDGLLQDTVVALLESRDGFLWIGTEAGLVRFDGAAFDHYSRLSLPRFEHNDIQCLAEGSDGAIWIGTSEPGLYRFHRGEIRTLGPAEGLPDQPIRRLLRDRSGRLWAAPAEGPLLRFDGTRFQAVPSDAASLRIRVLTEDAEGTLWVGTAGSGLWRLREDRLVLVALAAGEITALTVGADGQVLVGTRSQGLMVLAEGRLEAPAWTSRLPLKPISSLMRDRQGSLWIGLEQGGLFRRNPEGRLESTPSPLGSRWTPLSLLEDSSGALWAGSEDRGLRVIYPVPFQPLPVLGAEPEGPAWMVCQDLQGNVWCLTGEQSLGRVQQGRIEPVRSQNPLGGPISCLWPRRSGGLWIGTRAGELWVMEQGQFRRIRWAGEPYLDAIVSLFEDTQKNLWVATAHQGLIQWAPGAPPVRFPAIQGVVAMAGGGSGPLYLASRTQGLGILESSQVRWLGRSEGLGSNGVNALHLDGEGSLWIGTMDGLRRYVDGTLQTFGGRPGPLLLSIHAILEDSAQRIWLSTGQGVLQVPRTALIRSLRQSGPVPGILFDHHDGMPSRETHDGPQPVAWLTREGELYFPTSRGLTRLDGRATAPPGTPLRLHILKAEGDEIVLPDTRPIQVPPGTHRFEVYYTATSLTRSDKVRFRYRLEGLEQGWNEVGDRRFSAYSNVPPGSYRFVLQAWRLGDEGPPKEVTLEVHVQPFFYQRPVFWVLGATLTLVFGWWLLRLRLQQAEARSAVLGERNRMAREIHDHLAQGFTGVLLQLEAAEARLARMEGDPAPVLTRLDHARNLAVASLQEARRSVMVLRPRKPEGTDLLGALRLLTDRLLAGTDIQVELAVMGKPRALRESLEEELLRMAQELMTNALRHGKARWVRVVLEFEPRQVRIHVEDDGKGFDPAASVAGYGMRSIRESISKLGGRMDIDSSEGLGSRITITLPTRRWRP</sequence>
<dbReference type="InterPro" id="IPR011712">
    <property type="entry name" value="Sig_transdc_His_kin_sub3_dim/P"/>
</dbReference>
<comment type="caution">
    <text evidence="18">The sequence shown here is derived from an EMBL/GenBank/DDBJ whole genome shotgun (WGS) entry which is preliminary data.</text>
</comment>
<evidence type="ECO:0000256" key="9">
    <source>
        <dbReference type="ARBA" id="ARBA00022723"/>
    </source>
</evidence>
<dbReference type="InterPro" id="IPR005467">
    <property type="entry name" value="His_kinase_dom"/>
</dbReference>
<reference evidence="18 19" key="1">
    <citation type="submission" date="2020-10" db="EMBL/GenBank/DDBJ databases">
        <title>Connecting structure to function with the recovery of over 1000 high-quality activated sludge metagenome-assembled genomes encoding full-length rRNA genes using long-read sequencing.</title>
        <authorList>
            <person name="Singleton C.M."/>
            <person name="Petriglieri F."/>
            <person name="Kristensen J.M."/>
            <person name="Kirkegaard R.H."/>
            <person name="Michaelsen T.Y."/>
            <person name="Andersen M.H."/>
            <person name="Karst S.M."/>
            <person name="Dueholm M.S."/>
            <person name="Nielsen P.H."/>
            <person name="Albertsen M."/>
        </authorList>
    </citation>
    <scope>NUCLEOTIDE SEQUENCE [LARGE SCALE GENOMIC DNA]</scope>
    <source>
        <strain evidence="18">OdNE_18-Q3-R46-58_MAXAC.008</strain>
    </source>
</reference>
<dbReference type="SUPFAM" id="SSF55874">
    <property type="entry name" value="ATPase domain of HSP90 chaperone/DNA topoisomerase II/histidine kinase"/>
    <property type="match status" value="1"/>
</dbReference>
<dbReference type="SMART" id="SM00387">
    <property type="entry name" value="HATPase_c"/>
    <property type="match status" value="1"/>
</dbReference>
<organism evidence="18 19">
    <name type="scientific">Candidatus Geothrix odensensis</name>
    <dbReference type="NCBI Taxonomy" id="2954440"/>
    <lineage>
        <taxon>Bacteria</taxon>
        <taxon>Pseudomonadati</taxon>
        <taxon>Acidobacteriota</taxon>
        <taxon>Holophagae</taxon>
        <taxon>Holophagales</taxon>
        <taxon>Holophagaceae</taxon>
        <taxon>Geothrix</taxon>
    </lineage>
</organism>
<comment type="cofactor">
    <cofactor evidence="2">
        <name>[4Fe-4S] cluster</name>
        <dbReference type="ChEBI" id="CHEBI:49883"/>
    </cofactor>
</comment>
<feature type="domain" description="Histidine kinase" evidence="17">
    <location>
        <begin position="877"/>
        <end position="967"/>
    </location>
</feature>
<dbReference type="Proteomes" id="UP000709959">
    <property type="component" value="Unassembled WGS sequence"/>
</dbReference>
<dbReference type="Gene3D" id="2.60.40.10">
    <property type="entry name" value="Immunoglobulins"/>
    <property type="match status" value="1"/>
</dbReference>
<dbReference type="InterPro" id="IPR011110">
    <property type="entry name" value="Reg_prop"/>
</dbReference>
<dbReference type="GO" id="GO:0046983">
    <property type="term" value="F:protein dimerization activity"/>
    <property type="evidence" value="ECO:0007669"/>
    <property type="project" value="InterPro"/>
</dbReference>
<dbReference type="GO" id="GO:0046872">
    <property type="term" value="F:metal ion binding"/>
    <property type="evidence" value="ECO:0007669"/>
    <property type="project" value="UniProtKB-KW"/>
</dbReference>
<dbReference type="GO" id="GO:0051539">
    <property type="term" value="F:4 iron, 4 sulfur cluster binding"/>
    <property type="evidence" value="ECO:0007669"/>
    <property type="project" value="UniProtKB-KW"/>
</dbReference>
<protein>
    <recommendedName>
        <fullName evidence="5">Oxygen sensor histidine kinase NreB</fullName>
        <ecNumber evidence="4">2.7.13.3</ecNumber>
    </recommendedName>
    <alternativeName>
        <fullName evidence="15">Nitrogen regulation protein B</fullName>
    </alternativeName>
</protein>
<dbReference type="GO" id="GO:0000155">
    <property type="term" value="F:phosphorelay sensor kinase activity"/>
    <property type="evidence" value="ECO:0007669"/>
    <property type="project" value="InterPro"/>
</dbReference>
<evidence type="ECO:0000256" key="2">
    <source>
        <dbReference type="ARBA" id="ARBA00001966"/>
    </source>
</evidence>
<keyword evidence="16" id="KW-0472">Membrane</keyword>
<dbReference type="Gene3D" id="1.20.5.1930">
    <property type="match status" value="1"/>
</dbReference>
<evidence type="ECO:0000256" key="16">
    <source>
        <dbReference type="SAM" id="Phobius"/>
    </source>
</evidence>
<gene>
    <name evidence="18" type="ORF">IPN91_04265</name>
</gene>
<dbReference type="InterPro" id="IPR015943">
    <property type="entry name" value="WD40/YVTN_repeat-like_dom_sf"/>
</dbReference>
<keyword evidence="16" id="KW-0812">Transmembrane</keyword>
<evidence type="ECO:0000256" key="6">
    <source>
        <dbReference type="ARBA" id="ARBA00022485"/>
    </source>
</evidence>
<comment type="function">
    <text evidence="14">Member of the two-component regulatory system NreB/NreC involved in the control of dissimilatory nitrate/nitrite reduction in response to oxygen. NreB functions as a direct oxygen sensor histidine kinase which is autophosphorylated, in the absence of oxygen, probably at the conserved histidine residue, and transfers its phosphate group probably to a conserved aspartate residue of NreC. NreB/NreC activates the expression of the nitrate (narGHJI) and nitrite (nir) reductase operons, as well as the putative nitrate transporter gene narT.</text>
</comment>
<keyword evidence="8" id="KW-0808">Transferase</keyword>
<keyword evidence="6" id="KW-0004">4Fe-4S</keyword>
<dbReference type="GO" id="GO:0016020">
    <property type="term" value="C:membrane"/>
    <property type="evidence" value="ECO:0007669"/>
    <property type="project" value="InterPro"/>
</dbReference>
<evidence type="ECO:0000256" key="8">
    <source>
        <dbReference type="ARBA" id="ARBA00022679"/>
    </source>
</evidence>
<dbReference type="InterPro" id="IPR003594">
    <property type="entry name" value="HATPase_dom"/>
</dbReference>
<dbReference type="InterPro" id="IPR004358">
    <property type="entry name" value="Sig_transdc_His_kin-like_C"/>
</dbReference>
<keyword evidence="16" id="KW-1133">Transmembrane helix</keyword>
<dbReference type="PANTHER" id="PTHR24421:SF62">
    <property type="entry name" value="SENSORY TRANSDUCTION HISTIDINE KINASE"/>
    <property type="match status" value="1"/>
</dbReference>
<dbReference type="SUPFAM" id="SSF63829">
    <property type="entry name" value="Calcium-dependent phosphotriesterase"/>
    <property type="match status" value="2"/>
</dbReference>
<dbReference type="InterPro" id="IPR050482">
    <property type="entry name" value="Sensor_HK_TwoCompSys"/>
</dbReference>
<comment type="subcellular location">
    <subcellularLocation>
        <location evidence="3">Cytoplasm</location>
    </subcellularLocation>
</comment>
<dbReference type="Pfam" id="PF07730">
    <property type="entry name" value="HisKA_3"/>
    <property type="match status" value="1"/>
</dbReference>
<evidence type="ECO:0000256" key="3">
    <source>
        <dbReference type="ARBA" id="ARBA00004496"/>
    </source>
</evidence>
<evidence type="ECO:0000256" key="5">
    <source>
        <dbReference type="ARBA" id="ARBA00017322"/>
    </source>
</evidence>
<evidence type="ECO:0000256" key="14">
    <source>
        <dbReference type="ARBA" id="ARBA00024827"/>
    </source>
</evidence>
<proteinExistence type="predicted"/>
<dbReference type="EC" id="2.7.13.3" evidence="4"/>
<evidence type="ECO:0000256" key="10">
    <source>
        <dbReference type="ARBA" id="ARBA00022777"/>
    </source>
</evidence>
<dbReference type="Gene3D" id="2.130.10.10">
    <property type="entry name" value="YVTN repeat-like/Quinoprotein amine dehydrogenase"/>
    <property type="match status" value="3"/>
</dbReference>
<dbReference type="InterPro" id="IPR036890">
    <property type="entry name" value="HATPase_C_sf"/>
</dbReference>
<evidence type="ECO:0000313" key="18">
    <source>
        <dbReference type="EMBL" id="MBK8571862.1"/>
    </source>
</evidence>
<accession>A0A936F2D1</accession>
<dbReference type="Gene3D" id="3.30.565.10">
    <property type="entry name" value="Histidine kinase-like ATPase, C-terminal domain"/>
    <property type="match status" value="1"/>
</dbReference>